<evidence type="ECO:0000256" key="1">
    <source>
        <dbReference type="ARBA" id="ARBA00004141"/>
    </source>
</evidence>
<evidence type="ECO:0000256" key="2">
    <source>
        <dbReference type="ARBA" id="ARBA00022692"/>
    </source>
</evidence>
<organism evidence="7 8">
    <name type="scientific">Favolaschia claudopus</name>
    <dbReference type="NCBI Taxonomy" id="2862362"/>
    <lineage>
        <taxon>Eukaryota</taxon>
        <taxon>Fungi</taxon>
        <taxon>Dikarya</taxon>
        <taxon>Basidiomycota</taxon>
        <taxon>Agaricomycotina</taxon>
        <taxon>Agaricomycetes</taxon>
        <taxon>Agaricomycetidae</taxon>
        <taxon>Agaricales</taxon>
        <taxon>Marasmiineae</taxon>
        <taxon>Mycenaceae</taxon>
        <taxon>Favolaschia</taxon>
    </lineage>
</organism>
<keyword evidence="2 6" id="KW-0812">Transmembrane</keyword>
<evidence type="ECO:0000313" key="7">
    <source>
        <dbReference type="EMBL" id="KAK7028335.1"/>
    </source>
</evidence>
<protein>
    <submittedName>
        <fullName evidence="7">Zip-like iron-zinc transporter</fullName>
    </submittedName>
</protein>
<evidence type="ECO:0000256" key="3">
    <source>
        <dbReference type="ARBA" id="ARBA00022989"/>
    </source>
</evidence>
<dbReference type="AlphaFoldDB" id="A0AAW0BPW9"/>
<feature type="transmembrane region" description="Helical" evidence="6">
    <location>
        <begin position="377"/>
        <end position="397"/>
    </location>
</feature>
<feature type="transmembrane region" description="Helical" evidence="6">
    <location>
        <begin position="443"/>
        <end position="462"/>
    </location>
</feature>
<feature type="compositionally biased region" description="Acidic residues" evidence="5">
    <location>
        <begin position="225"/>
        <end position="236"/>
    </location>
</feature>
<evidence type="ECO:0000256" key="4">
    <source>
        <dbReference type="ARBA" id="ARBA00023136"/>
    </source>
</evidence>
<keyword evidence="8" id="KW-1185">Reference proteome</keyword>
<feature type="transmembrane region" description="Helical" evidence="6">
    <location>
        <begin position="257"/>
        <end position="280"/>
    </location>
</feature>
<comment type="subcellular location">
    <subcellularLocation>
        <location evidence="1">Membrane</location>
        <topology evidence="1">Multi-pass membrane protein</topology>
    </subcellularLocation>
</comment>
<feature type="transmembrane region" description="Helical" evidence="6">
    <location>
        <begin position="100"/>
        <end position="119"/>
    </location>
</feature>
<evidence type="ECO:0000256" key="6">
    <source>
        <dbReference type="SAM" id="Phobius"/>
    </source>
</evidence>
<keyword evidence="3 6" id="KW-1133">Transmembrane helix</keyword>
<dbReference type="Pfam" id="PF02535">
    <property type="entry name" value="Zip"/>
    <property type="match status" value="3"/>
</dbReference>
<dbReference type="Proteomes" id="UP001362999">
    <property type="component" value="Unassembled WGS sequence"/>
</dbReference>
<feature type="transmembrane region" description="Helical" evidence="6">
    <location>
        <begin position="57"/>
        <end position="80"/>
    </location>
</feature>
<evidence type="ECO:0000313" key="8">
    <source>
        <dbReference type="Proteomes" id="UP001362999"/>
    </source>
</evidence>
<feature type="transmembrane region" description="Helical" evidence="6">
    <location>
        <begin position="26"/>
        <end position="45"/>
    </location>
</feature>
<dbReference type="GO" id="GO:0005886">
    <property type="term" value="C:plasma membrane"/>
    <property type="evidence" value="ECO:0007669"/>
    <property type="project" value="TreeGrafter"/>
</dbReference>
<feature type="compositionally biased region" description="Low complexity" evidence="5">
    <location>
        <begin position="132"/>
        <end position="148"/>
    </location>
</feature>
<reference evidence="7 8" key="1">
    <citation type="journal article" date="2024" name="J Genomics">
        <title>Draft genome sequencing and assembly of Favolaschia claudopus CIRM-BRFM 2984 isolated from oak limbs.</title>
        <authorList>
            <person name="Navarro D."/>
            <person name="Drula E."/>
            <person name="Chaduli D."/>
            <person name="Cazenave R."/>
            <person name="Ahrendt S."/>
            <person name="Wang J."/>
            <person name="Lipzen A."/>
            <person name="Daum C."/>
            <person name="Barry K."/>
            <person name="Grigoriev I.V."/>
            <person name="Favel A."/>
            <person name="Rosso M.N."/>
            <person name="Martin F."/>
        </authorList>
    </citation>
    <scope>NUCLEOTIDE SEQUENCE [LARGE SCALE GENOMIC DNA]</scope>
    <source>
        <strain evidence="7 8">CIRM-BRFM 2984</strain>
    </source>
</reference>
<evidence type="ECO:0000256" key="5">
    <source>
        <dbReference type="SAM" id="MobiDB-lite"/>
    </source>
</evidence>
<feature type="region of interest" description="Disordered" evidence="5">
    <location>
        <begin position="224"/>
        <end position="250"/>
    </location>
</feature>
<dbReference type="GO" id="GO:0005385">
    <property type="term" value="F:zinc ion transmembrane transporter activity"/>
    <property type="evidence" value="ECO:0007669"/>
    <property type="project" value="TreeGrafter"/>
</dbReference>
<accession>A0AAW0BPW9</accession>
<dbReference type="PANTHER" id="PTHR11040">
    <property type="entry name" value="ZINC/IRON TRANSPORTER"/>
    <property type="match status" value="1"/>
</dbReference>
<feature type="region of interest" description="Disordered" evidence="5">
    <location>
        <begin position="132"/>
        <end position="172"/>
    </location>
</feature>
<keyword evidence="4 6" id="KW-0472">Membrane</keyword>
<dbReference type="InterPro" id="IPR003689">
    <property type="entry name" value="ZIP"/>
</dbReference>
<proteinExistence type="predicted"/>
<gene>
    <name evidence="7" type="ORF">R3P38DRAFT_2935463</name>
</gene>
<comment type="caution">
    <text evidence="7">The sequence shown here is derived from an EMBL/GenBank/DDBJ whole genome shotgun (WGS) entry which is preliminary data.</text>
</comment>
<feature type="compositionally biased region" description="Basic and acidic residues" evidence="5">
    <location>
        <begin position="404"/>
        <end position="433"/>
    </location>
</feature>
<dbReference type="EMBL" id="JAWWNJ010000028">
    <property type="protein sequence ID" value="KAK7028335.1"/>
    <property type="molecule type" value="Genomic_DNA"/>
</dbReference>
<feature type="region of interest" description="Disordered" evidence="5">
    <location>
        <begin position="404"/>
        <end position="440"/>
    </location>
</feature>
<dbReference type="PANTHER" id="PTHR11040:SF44">
    <property type="entry name" value="PROTEIN ZNTC-RELATED"/>
    <property type="match status" value="1"/>
</dbReference>
<feature type="transmembrane region" description="Helical" evidence="6">
    <location>
        <begin position="333"/>
        <end position="357"/>
    </location>
</feature>
<sequence length="463" mass="49876">MNPFPFSSPGFMYAPSHHEQESRVKIASIFGIFIVSLFAVSFPTLSKRSSLLRIPHIAFFIGKHFGTGVILSTAFCHLLQDAFEHLQNPILKTEYSRVGKNTGLIILSSLLLIFLVEYISTSYVDFLHAEPSAPSSPADSTVPSRSSTRPPPPRFSPPTATESTPLLPPVRPIPTPLVPAPPYLAAILAPPRHCPLSRHDGRLLSICVTTANPAGAEPLRLGLENVEDGSDDDEDAGSERHQRRHKHAPTVGRGRQVVGIIVLELGIMLHSLVIGLTLALTTGGDFTSLLTAILFHQLFEGLSLGIRIASLPARKSHHHHHADRHPPKQGRDWFALTLSLLFALTTPVGLAIGMMAFGRRAQNLPSTLLIKGTMSALSAGMLIYAATVEMIAADFVFGNLEDEHGHTHGHGEGHSHEVTSEYDERGEGEKEGPNKPPSVGRRALAVGSLLAGVGSMVLVSLGE</sequence>
<name>A0AAW0BPW9_9AGAR</name>